<accession>A0ABV0JVQ0</accession>
<dbReference type="Pfam" id="PF00535">
    <property type="entry name" value="Glycos_transf_2"/>
    <property type="match status" value="1"/>
</dbReference>
<dbReference type="Proteomes" id="UP001442494">
    <property type="component" value="Unassembled WGS sequence"/>
</dbReference>
<dbReference type="InterPro" id="IPR050834">
    <property type="entry name" value="Glycosyltransf_2"/>
</dbReference>
<comment type="caution">
    <text evidence="2">The sequence shown here is derived from an EMBL/GenBank/DDBJ whole genome shotgun (WGS) entry which is preliminary data.</text>
</comment>
<reference evidence="2 3" key="1">
    <citation type="submission" date="2022-04" db="EMBL/GenBank/DDBJ databases">
        <title>Positive selection, recombination, and allopatry shape intraspecific diversity of widespread and dominant cyanobacteria.</title>
        <authorList>
            <person name="Wei J."/>
            <person name="Shu W."/>
            <person name="Hu C."/>
        </authorList>
    </citation>
    <scope>NUCLEOTIDE SEQUENCE [LARGE SCALE GENOMIC DNA]</scope>
    <source>
        <strain evidence="2 3">GB2-A5</strain>
    </source>
</reference>
<dbReference type="PANTHER" id="PTHR43685">
    <property type="entry name" value="GLYCOSYLTRANSFERASE"/>
    <property type="match status" value="1"/>
</dbReference>
<name>A0ABV0JVQ0_9CYAN</name>
<dbReference type="SUPFAM" id="SSF53448">
    <property type="entry name" value="Nucleotide-diphospho-sugar transferases"/>
    <property type="match status" value="1"/>
</dbReference>
<evidence type="ECO:0000259" key="1">
    <source>
        <dbReference type="Pfam" id="PF00535"/>
    </source>
</evidence>
<dbReference type="InterPro" id="IPR001173">
    <property type="entry name" value="Glyco_trans_2-like"/>
</dbReference>
<dbReference type="CDD" id="cd00761">
    <property type="entry name" value="Glyco_tranf_GTA_type"/>
    <property type="match status" value="1"/>
</dbReference>
<dbReference type="PANTHER" id="PTHR43685:SF11">
    <property type="entry name" value="GLYCOSYLTRANSFERASE TAGX-RELATED"/>
    <property type="match status" value="1"/>
</dbReference>
<organism evidence="2 3">
    <name type="scientific">Funiculus sociatus GB2-A5</name>
    <dbReference type="NCBI Taxonomy" id="2933946"/>
    <lineage>
        <taxon>Bacteria</taxon>
        <taxon>Bacillati</taxon>
        <taxon>Cyanobacteriota</taxon>
        <taxon>Cyanophyceae</taxon>
        <taxon>Coleofasciculales</taxon>
        <taxon>Coleofasciculaceae</taxon>
        <taxon>Funiculus</taxon>
    </lineage>
</organism>
<feature type="domain" description="Glycosyltransferase 2-like" evidence="1">
    <location>
        <begin position="23"/>
        <end position="190"/>
    </location>
</feature>
<dbReference type="Gene3D" id="3.90.550.10">
    <property type="entry name" value="Spore Coat Polysaccharide Biosynthesis Protein SpsA, Chain A"/>
    <property type="match status" value="1"/>
</dbReference>
<evidence type="ECO:0000313" key="3">
    <source>
        <dbReference type="Proteomes" id="UP001442494"/>
    </source>
</evidence>
<evidence type="ECO:0000313" key="2">
    <source>
        <dbReference type="EMBL" id="MEP0867540.1"/>
    </source>
</evidence>
<proteinExistence type="predicted"/>
<dbReference type="EMBL" id="JAMPKK010000075">
    <property type="protein sequence ID" value="MEP0867540.1"/>
    <property type="molecule type" value="Genomic_DNA"/>
</dbReference>
<dbReference type="RefSeq" id="WP_190421887.1">
    <property type="nucleotide sequence ID" value="NZ_JAMPKK010000075.1"/>
</dbReference>
<sequence length="338" mass="38381">MEPHPYRATIAPVPEGVERPLWSVMIPTYNCAGYLRETLASVLAQAPGPEVMQIEVVDDCSTKDDPAAVVEEVGQGRVSFYRQPENGGYIKNFETCLQRSRGKLVHLLHGDDCVRDGFYRKLQKAFDEKPEIGAAFCRTLKMDEHSHWRDIEQLEESESGILSNWLERIAEIQRISTPAMVVRREVYEKLGGFDCRISCWGEDWEMWVRIAAQYPVWYEVEPLAIRRKHSTSLTGRTIRAGKNIQDVRKAIAIVKNYLPENKADRLSKTASRNYALYALTSARQFTNLGDIRAAMNQIREALLCSSSLKVIASSLKLLAYVFYVAMLSTLRPRNTSAS</sequence>
<dbReference type="InterPro" id="IPR029044">
    <property type="entry name" value="Nucleotide-diphossugar_trans"/>
</dbReference>
<protein>
    <submittedName>
        <fullName evidence="2">Glycosyltransferase family 2 protein</fullName>
    </submittedName>
</protein>
<keyword evidence="3" id="KW-1185">Reference proteome</keyword>
<gene>
    <name evidence="2" type="ORF">NDI37_24110</name>
</gene>